<reference evidence="7" key="1">
    <citation type="journal article" date="2016" name="Genome Announc.">
        <title>Draft genomes of two strains of Paenibacillus glucanolyticus with capability to degrade lignocellulose.</title>
        <authorList>
            <person name="Mathews S.L."/>
            <person name="Pawlak J."/>
            <person name="Grunden A.M."/>
        </authorList>
    </citation>
    <scope>NUCLEOTIDE SEQUENCE [LARGE SCALE GENOMIC DNA]</scope>
    <source>
        <strain evidence="7">SLM1</strain>
    </source>
</reference>
<dbReference type="InterPro" id="IPR002173">
    <property type="entry name" value="Carboh/pur_kinase_PfkB_CS"/>
</dbReference>
<dbReference type="CDD" id="cd01166">
    <property type="entry name" value="KdgK"/>
    <property type="match status" value="1"/>
</dbReference>
<evidence type="ECO:0000256" key="3">
    <source>
        <dbReference type="ARBA" id="ARBA00022741"/>
    </source>
</evidence>
<organism evidence="7 8">
    <name type="scientific">Paenibacillus glucanolyticus</name>
    <dbReference type="NCBI Taxonomy" id="59843"/>
    <lineage>
        <taxon>Bacteria</taxon>
        <taxon>Bacillati</taxon>
        <taxon>Bacillota</taxon>
        <taxon>Bacilli</taxon>
        <taxon>Bacillales</taxon>
        <taxon>Paenibacillaceae</taxon>
        <taxon>Paenibacillus</taxon>
    </lineage>
</organism>
<dbReference type="GeneID" id="97553906"/>
<dbReference type="EMBL" id="LWMH01000002">
    <property type="protein sequence ID" value="KZS44414.1"/>
    <property type="molecule type" value="Genomic_DNA"/>
</dbReference>
<evidence type="ECO:0000256" key="5">
    <source>
        <dbReference type="ARBA" id="ARBA00022840"/>
    </source>
</evidence>
<keyword evidence="5" id="KW-0067">ATP-binding</keyword>
<dbReference type="GO" id="GO:0005524">
    <property type="term" value="F:ATP binding"/>
    <property type="evidence" value="ECO:0007669"/>
    <property type="project" value="UniProtKB-KW"/>
</dbReference>
<dbReference type="PANTHER" id="PTHR43085">
    <property type="entry name" value="HEXOKINASE FAMILY MEMBER"/>
    <property type="match status" value="1"/>
</dbReference>
<gene>
    <name evidence="7" type="ORF">AWU65_30615</name>
</gene>
<keyword evidence="2" id="KW-0808">Transferase</keyword>
<dbReference type="AlphaFoldDB" id="A0A163FIK3"/>
<sequence>MKNGTQSMDVITFGESMGLLYPEGTRGIGQGGSLAQSFGGAESNLAIGLARLGCCSGWFGQLGSDPLGTGILKTLRGEGVDVSRARQTDAAPTGLMLRQNVRGQSSVYYYRKGSAASQMTPDLVDSEYIANARILHFTGITAALSSSCLDTIRHVISVCKEHGVLISFDPNLRLKLWNIEKARPVLLELAGACDYFLPGYDECKLLFETEDEQVIINRLRQLPGMSIIKSFNGNNVMVHQDVTYSLPFEHVEQVVDTVGAGDGFCAGFLAGIAKGWTPEEALSLGGLTGSLVIQAPGDWEALPTWDEVQQRRGHSAHIER</sequence>
<dbReference type="InterPro" id="IPR050306">
    <property type="entry name" value="PfkB_Carbo_kinase"/>
</dbReference>
<accession>A0A163FIK3</accession>
<protein>
    <submittedName>
        <fullName evidence="7">2-dehydro-3-deoxygluconokinase</fullName>
    </submittedName>
</protein>
<keyword evidence="4 7" id="KW-0418">Kinase</keyword>
<evidence type="ECO:0000256" key="2">
    <source>
        <dbReference type="ARBA" id="ARBA00022679"/>
    </source>
</evidence>
<comment type="similarity">
    <text evidence="1">Belongs to the carbohydrate kinase PfkB family.</text>
</comment>
<evidence type="ECO:0000256" key="4">
    <source>
        <dbReference type="ARBA" id="ARBA00022777"/>
    </source>
</evidence>
<evidence type="ECO:0000259" key="6">
    <source>
        <dbReference type="Pfam" id="PF00294"/>
    </source>
</evidence>
<dbReference type="InterPro" id="IPR029056">
    <property type="entry name" value="Ribokinase-like"/>
</dbReference>
<dbReference type="OrthoDB" id="9813569at2"/>
<keyword evidence="8" id="KW-1185">Reference proteome</keyword>
<dbReference type="Pfam" id="PF00294">
    <property type="entry name" value="PfkB"/>
    <property type="match status" value="1"/>
</dbReference>
<evidence type="ECO:0000256" key="1">
    <source>
        <dbReference type="ARBA" id="ARBA00010688"/>
    </source>
</evidence>
<dbReference type="InterPro" id="IPR011611">
    <property type="entry name" value="PfkB_dom"/>
</dbReference>
<dbReference type="PANTHER" id="PTHR43085:SF1">
    <property type="entry name" value="PSEUDOURIDINE KINASE-RELATED"/>
    <property type="match status" value="1"/>
</dbReference>
<feature type="domain" description="Carbohydrate kinase PfkB" evidence="6">
    <location>
        <begin position="27"/>
        <end position="304"/>
    </location>
</feature>
<comment type="caution">
    <text evidence="7">The sequence shown here is derived from an EMBL/GenBank/DDBJ whole genome shotgun (WGS) entry which is preliminary data.</text>
</comment>
<dbReference type="PROSITE" id="PS00584">
    <property type="entry name" value="PFKB_KINASES_2"/>
    <property type="match status" value="1"/>
</dbReference>
<dbReference type="Proteomes" id="UP000076796">
    <property type="component" value="Unassembled WGS sequence"/>
</dbReference>
<dbReference type="SUPFAM" id="SSF53613">
    <property type="entry name" value="Ribokinase-like"/>
    <property type="match status" value="1"/>
</dbReference>
<dbReference type="GO" id="GO:0016301">
    <property type="term" value="F:kinase activity"/>
    <property type="evidence" value="ECO:0007669"/>
    <property type="project" value="UniProtKB-KW"/>
</dbReference>
<dbReference type="Gene3D" id="3.40.1190.20">
    <property type="match status" value="1"/>
</dbReference>
<dbReference type="RefSeq" id="WP_063480407.1">
    <property type="nucleotide sequence ID" value="NZ_CP147845.1"/>
</dbReference>
<evidence type="ECO:0000313" key="7">
    <source>
        <dbReference type="EMBL" id="KZS44414.1"/>
    </source>
</evidence>
<name>A0A163FIK3_9BACL</name>
<dbReference type="STRING" id="59843.A3958_02870"/>
<evidence type="ECO:0000313" key="8">
    <source>
        <dbReference type="Proteomes" id="UP000076796"/>
    </source>
</evidence>
<keyword evidence="3" id="KW-0547">Nucleotide-binding</keyword>
<proteinExistence type="inferred from homology"/>